<evidence type="ECO:0000259" key="2">
    <source>
        <dbReference type="Pfam" id="PF03015"/>
    </source>
</evidence>
<dbReference type="GO" id="GO:0035336">
    <property type="term" value="P:long-chain fatty-acyl-CoA metabolic process"/>
    <property type="evidence" value="ECO:0007669"/>
    <property type="project" value="TreeGrafter"/>
</dbReference>
<evidence type="ECO:0000256" key="1">
    <source>
        <dbReference type="SAM" id="Phobius"/>
    </source>
</evidence>
<dbReference type="GO" id="GO:0080019">
    <property type="term" value="F:alcohol-forming very long-chain fatty acyl-CoA reductase activity"/>
    <property type="evidence" value="ECO:0007669"/>
    <property type="project" value="InterPro"/>
</dbReference>
<organism evidence="3 4">
    <name type="scientific">Agrilus planipennis</name>
    <name type="common">Emerald ash borer</name>
    <name type="synonym">Agrilus marcopoli</name>
    <dbReference type="NCBI Taxonomy" id="224129"/>
    <lineage>
        <taxon>Eukaryota</taxon>
        <taxon>Metazoa</taxon>
        <taxon>Ecdysozoa</taxon>
        <taxon>Arthropoda</taxon>
        <taxon>Hexapoda</taxon>
        <taxon>Insecta</taxon>
        <taxon>Pterygota</taxon>
        <taxon>Neoptera</taxon>
        <taxon>Endopterygota</taxon>
        <taxon>Coleoptera</taxon>
        <taxon>Polyphaga</taxon>
        <taxon>Elateriformia</taxon>
        <taxon>Buprestoidea</taxon>
        <taxon>Buprestidae</taxon>
        <taxon>Agrilinae</taxon>
        <taxon>Agrilus</taxon>
    </lineage>
</organism>
<keyword evidence="1" id="KW-0812">Transmembrane</keyword>
<dbReference type="CDD" id="cd09071">
    <property type="entry name" value="FAR_C"/>
    <property type="match status" value="1"/>
</dbReference>
<dbReference type="KEGG" id="apln:112906790"/>
<evidence type="ECO:0000313" key="4">
    <source>
        <dbReference type="RefSeq" id="XP_025837496.1"/>
    </source>
</evidence>
<feature type="transmembrane region" description="Helical" evidence="1">
    <location>
        <begin position="242"/>
        <end position="263"/>
    </location>
</feature>
<reference evidence="4" key="1">
    <citation type="submission" date="2025-08" db="UniProtKB">
        <authorList>
            <consortium name="RefSeq"/>
        </authorList>
    </citation>
    <scope>IDENTIFICATION</scope>
    <source>
        <tissue evidence="4">Entire body</tissue>
    </source>
</reference>
<dbReference type="Pfam" id="PF03015">
    <property type="entry name" value="Sterile"/>
    <property type="match status" value="1"/>
</dbReference>
<feature type="domain" description="Fatty acyl-CoA reductase C-terminal" evidence="2">
    <location>
        <begin position="133"/>
        <end position="225"/>
    </location>
</feature>
<protein>
    <submittedName>
        <fullName evidence="4">Fatty acyl-CoA reductase wat-like</fullName>
    </submittedName>
</protein>
<dbReference type="InterPro" id="IPR033640">
    <property type="entry name" value="FAR_C"/>
</dbReference>
<keyword evidence="1" id="KW-0472">Membrane</keyword>
<dbReference type="OrthoDB" id="429813at2759"/>
<dbReference type="Proteomes" id="UP000192223">
    <property type="component" value="Unplaced"/>
</dbReference>
<dbReference type="RefSeq" id="XP_025837496.1">
    <property type="nucleotide sequence ID" value="XM_025981711.1"/>
</dbReference>
<accession>A0A7F5RNI8</accession>
<dbReference type="PANTHER" id="PTHR11011">
    <property type="entry name" value="MALE STERILITY PROTEIN 2-RELATED"/>
    <property type="match status" value="1"/>
</dbReference>
<name>A0A7F5RNI8_AGRPL</name>
<dbReference type="InterPro" id="IPR026055">
    <property type="entry name" value="FAR"/>
</dbReference>
<evidence type="ECO:0000313" key="3">
    <source>
        <dbReference type="Proteomes" id="UP000192223"/>
    </source>
</evidence>
<dbReference type="Gene3D" id="3.40.50.720">
    <property type="entry name" value="NAD(P)-binding Rossmann-like Domain"/>
    <property type="match status" value="1"/>
</dbReference>
<dbReference type="InParanoid" id="A0A7F5RNI8"/>
<proteinExistence type="predicted"/>
<keyword evidence="3" id="KW-1185">Reference proteome</keyword>
<keyword evidence="1" id="KW-1133">Transmembrane helix</keyword>
<feature type="transmembrane region" description="Helical" evidence="1">
    <location>
        <begin position="15"/>
        <end position="34"/>
    </location>
</feature>
<dbReference type="GO" id="GO:0005777">
    <property type="term" value="C:peroxisome"/>
    <property type="evidence" value="ECO:0007669"/>
    <property type="project" value="TreeGrafter"/>
</dbReference>
<gene>
    <name evidence="4" type="primary">LOC112906790</name>
</gene>
<dbReference type="AlphaFoldDB" id="A0A7F5RNI8"/>
<dbReference type="PANTHER" id="PTHR11011:SF60">
    <property type="entry name" value="FATTY ACYL-COA REDUCTASE-RELATED"/>
    <property type="match status" value="1"/>
</dbReference>
<sequence>MPTYQEPLSGWAGNLYGPIGITVGVAMGLLKALYIKPLNVADIVPADFVVNCIISAAWDISIDREPATYSGNKDNRIKIYNCVSGPQNPVLWEKTWKYTETLGKSIPSKTCLWYYFFVPAPSERIYKIYITFLHIIPAYIVDFVAMLTGRKPQLVKTYKKIHKFCDVLQYFTTRQWKFENENTKNLWKKLNAEDKTVFPFSMKLLNWKDYFEVCIRGVRLYIFKDPMDTLEEGKAHYRRLKIYHYSVITIVIILLIAFVYYFFKTVFNILF</sequence>
<dbReference type="GeneID" id="112906790"/>